<dbReference type="Pfam" id="PF01590">
    <property type="entry name" value="GAF"/>
    <property type="match status" value="2"/>
</dbReference>
<dbReference type="PANTHER" id="PTHR42878">
    <property type="entry name" value="TWO-COMPONENT HISTIDINE KINASE"/>
    <property type="match status" value="1"/>
</dbReference>
<dbReference type="SUPFAM" id="SSF55874">
    <property type="entry name" value="ATPase domain of HSP90 chaperone/DNA topoisomerase II/histidine kinase"/>
    <property type="match status" value="1"/>
</dbReference>
<dbReference type="GO" id="GO:0000155">
    <property type="term" value="F:phosphorelay sensor kinase activity"/>
    <property type="evidence" value="ECO:0007669"/>
    <property type="project" value="InterPro"/>
</dbReference>
<dbReference type="PROSITE" id="PS50112">
    <property type="entry name" value="PAS"/>
    <property type="match status" value="3"/>
</dbReference>
<dbReference type="PROSITE" id="PS50109">
    <property type="entry name" value="HIS_KIN"/>
    <property type="match status" value="1"/>
</dbReference>
<evidence type="ECO:0000259" key="14">
    <source>
        <dbReference type="PROSITE" id="PS50112"/>
    </source>
</evidence>
<evidence type="ECO:0000259" key="15">
    <source>
        <dbReference type="PROSITE" id="PS50113"/>
    </source>
</evidence>
<dbReference type="InterPro" id="IPR003594">
    <property type="entry name" value="HATPase_dom"/>
</dbReference>
<dbReference type="Pfam" id="PF13426">
    <property type="entry name" value="PAS_9"/>
    <property type="match status" value="3"/>
</dbReference>
<evidence type="ECO:0000259" key="13">
    <source>
        <dbReference type="PROSITE" id="PS50109"/>
    </source>
</evidence>
<dbReference type="AlphaFoldDB" id="A0A0S2TGL4"/>
<dbReference type="InterPro" id="IPR004358">
    <property type="entry name" value="Sig_transdc_His_kin-like_C"/>
</dbReference>
<dbReference type="Gene3D" id="3.30.450.40">
    <property type="match status" value="2"/>
</dbReference>
<dbReference type="GO" id="GO:0005524">
    <property type="term" value="F:ATP binding"/>
    <property type="evidence" value="ECO:0007669"/>
    <property type="project" value="UniProtKB-KW"/>
</dbReference>
<reference evidence="16" key="1">
    <citation type="submission" date="2015-10" db="EMBL/GenBank/DDBJ databases">
        <title>Description of Candidatus Tenderia electrophaga gen. nov, sp. nov., an Uncultivated Electroautotroph from a Biocathode Enrichment.</title>
        <authorList>
            <person name="Eddie B.J."/>
            <person name="Malanoski A.P."/>
            <person name="Wang Z."/>
            <person name="Hall R.J."/>
            <person name="Oh S.D."/>
            <person name="Heiner C."/>
            <person name="Lin B."/>
            <person name="Strycharz-Glaven S.M."/>
        </authorList>
    </citation>
    <scope>NUCLEOTIDE SEQUENCE [LARGE SCALE GENOMIC DNA]</scope>
    <source>
        <strain evidence="16">NRL1</strain>
    </source>
</reference>
<dbReference type="PANTHER" id="PTHR42878:SF7">
    <property type="entry name" value="SENSOR HISTIDINE KINASE GLRK"/>
    <property type="match status" value="1"/>
</dbReference>
<dbReference type="PRINTS" id="PR00344">
    <property type="entry name" value="BCTRLSENSOR"/>
</dbReference>
<comment type="subcellular location">
    <subcellularLocation>
        <location evidence="2">Membrane</location>
        <topology evidence="2">Multi-pass membrane protein</topology>
    </subcellularLocation>
</comment>
<organism evidence="16 17">
    <name type="scientific">Candidatus Tenderia electrophaga</name>
    <dbReference type="NCBI Taxonomy" id="1748243"/>
    <lineage>
        <taxon>Bacteria</taxon>
        <taxon>Pseudomonadati</taxon>
        <taxon>Pseudomonadota</taxon>
        <taxon>Gammaproteobacteria</taxon>
        <taxon>Candidatus Tenderiales</taxon>
        <taxon>Candidatus Tenderiaceae</taxon>
        <taxon>Candidatus Tenderia</taxon>
    </lineage>
</organism>
<feature type="domain" description="PAS" evidence="14">
    <location>
        <begin position="175"/>
        <end position="246"/>
    </location>
</feature>
<dbReference type="InterPro" id="IPR003661">
    <property type="entry name" value="HisK_dim/P_dom"/>
</dbReference>
<dbReference type="InterPro" id="IPR005467">
    <property type="entry name" value="His_kinase_dom"/>
</dbReference>
<keyword evidence="9" id="KW-0067">ATP-binding</keyword>
<evidence type="ECO:0000256" key="10">
    <source>
        <dbReference type="ARBA" id="ARBA00022989"/>
    </source>
</evidence>
<evidence type="ECO:0000256" key="2">
    <source>
        <dbReference type="ARBA" id="ARBA00004141"/>
    </source>
</evidence>
<dbReference type="Gene3D" id="3.30.450.20">
    <property type="entry name" value="PAS domain"/>
    <property type="match status" value="3"/>
</dbReference>
<evidence type="ECO:0000256" key="11">
    <source>
        <dbReference type="ARBA" id="ARBA00023012"/>
    </source>
</evidence>
<dbReference type="SUPFAM" id="SSF55785">
    <property type="entry name" value="PYP-like sensor domain (PAS domain)"/>
    <property type="match status" value="3"/>
</dbReference>
<evidence type="ECO:0000256" key="4">
    <source>
        <dbReference type="ARBA" id="ARBA00022553"/>
    </source>
</evidence>
<dbReference type="NCBIfam" id="TIGR00229">
    <property type="entry name" value="sensory_box"/>
    <property type="match status" value="3"/>
</dbReference>
<dbReference type="GO" id="GO:0000156">
    <property type="term" value="F:phosphorelay response regulator activity"/>
    <property type="evidence" value="ECO:0007669"/>
    <property type="project" value="TreeGrafter"/>
</dbReference>
<keyword evidence="8" id="KW-0418">Kinase</keyword>
<dbReference type="SMART" id="SM00065">
    <property type="entry name" value="GAF"/>
    <property type="match status" value="2"/>
</dbReference>
<dbReference type="InterPro" id="IPR000014">
    <property type="entry name" value="PAS"/>
</dbReference>
<evidence type="ECO:0000256" key="1">
    <source>
        <dbReference type="ARBA" id="ARBA00000085"/>
    </source>
</evidence>
<name>A0A0S2TGL4_9GAMM</name>
<feature type="domain" description="PAS" evidence="14">
    <location>
        <begin position="298"/>
        <end position="369"/>
    </location>
</feature>
<keyword evidence="10" id="KW-1133">Transmembrane helix</keyword>
<dbReference type="Gene3D" id="1.10.287.130">
    <property type="match status" value="1"/>
</dbReference>
<dbReference type="SMART" id="SM00388">
    <property type="entry name" value="HisKA"/>
    <property type="match status" value="1"/>
</dbReference>
<feature type="domain" description="PAC" evidence="15">
    <location>
        <begin position="680"/>
        <end position="732"/>
    </location>
</feature>
<gene>
    <name evidence="16" type="ORF">Tel_14665</name>
</gene>
<keyword evidence="11" id="KW-0902">Two-component regulatory system</keyword>
<evidence type="ECO:0000313" key="17">
    <source>
        <dbReference type="Proteomes" id="UP000055136"/>
    </source>
</evidence>
<keyword evidence="5" id="KW-0808">Transferase</keyword>
<dbReference type="FunFam" id="3.30.565.10:FF:000006">
    <property type="entry name" value="Sensor histidine kinase WalK"/>
    <property type="match status" value="1"/>
</dbReference>
<dbReference type="Pfam" id="PF00512">
    <property type="entry name" value="HisKA"/>
    <property type="match status" value="1"/>
</dbReference>
<dbReference type="PROSITE" id="PS50113">
    <property type="entry name" value="PAC"/>
    <property type="match status" value="3"/>
</dbReference>
<dbReference type="KEGG" id="tee:Tel_14665"/>
<keyword evidence="12" id="KW-0472">Membrane</keyword>
<dbReference type="SUPFAM" id="SSF55781">
    <property type="entry name" value="GAF domain-like"/>
    <property type="match status" value="2"/>
</dbReference>
<dbReference type="SMART" id="SM00387">
    <property type="entry name" value="HATPase_c"/>
    <property type="match status" value="1"/>
</dbReference>
<dbReference type="FunFam" id="1.10.287.130:FF:000001">
    <property type="entry name" value="Two-component sensor histidine kinase"/>
    <property type="match status" value="1"/>
</dbReference>
<evidence type="ECO:0000256" key="6">
    <source>
        <dbReference type="ARBA" id="ARBA00022692"/>
    </source>
</evidence>
<keyword evidence="6" id="KW-0812">Transmembrane</keyword>
<dbReference type="InterPro" id="IPR000700">
    <property type="entry name" value="PAS-assoc_C"/>
</dbReference>
<dbReference type="GO" id="GO:0007234">
    <property type="term" value="P:osmosensory signaling via phosphorelay pathway"/>
    <property type="evidence" value="ECO:0007669"/>
    <property type="project" value="TreeGrafter"/>
</dbReference>
<dbReference type="InterPro" id="IPR036890">
    <property type="entry name" value="HATPase_C_sf"/>
</dbReference>
<evidence type="ECO:0000256" key="8">
    <source>
        <dbReference type="ARBA" id="ARBA00022777"/>
    </source>
</evidence>
<dbReference type="InterPro" id="IPR035965">
    <property type="entry name" value="PAS-like_dom_sf"/>
</dbReference>
<keyword evidence="4" id="KW-0597">Phosphoprotein</keyword>
<evidence type="ECO:0000256" key="7">
    <source>
        <dbReference type="ARBA" id="ARBA00022741"/>
    </source>
</evidence>
<dbReference type="InterPro" id="IPR001610">
    <property type="entry name" value="PAC"/>
</dbReference>
<dbReference type="CDD" id="cd16922">
    <property type="entry name" value="HATPase_EvgS-ArcB-TorS-like"/>
    <property type="match status" value="1"/>
</dbReference>
<dbReference type="SMART" id="SM00086">
    <property type="entry name" value="PAC"/>
    <property type="match status" value="3"/>
</dbReference>
<evidence type="ECO:0000256" key="12">
    <source>
        <dbReference type="ARBA" id="ARBA00023136"/>
    </source>
</evidence>
<evidence type="ECO:0000256" key="9">
    <source>
        <dbReference type="ARBA" id="ARBA00022840"/>
    </source>
</evidence>
<dbReference type="CDD" id="cd00130">
    <property type="entry name" value="PAS"/>
    <property type="match status" value="3"/>
</dbReference>
<dbReference type="InterPro" id="IPR050351">
    <property type="entry name" value="BphY/WalK/GraS-like"/>
</dbReference>
<dbReference type="SUPFAM" id="SSF47384">
    <property type="entry name" value="Homodimeric domain of signal transducing histidine kinase"/>
    <property type="match status" value="1"/>
</dbReference>
<feature type="domain" description="Histidine kinase" evidence="13">
    <location>
        <begin position="736"/>
        <end position="955"/>
    </location>
</feature>
<dbReference type="CDD" id="cd00082">
    <property type="entry name" value="HisKA"/>
    <property type="match status" value="1"/>
</dbReference>
<feature type="domain" description="PAC" evidence="15">
    <location>
        <begin position="247"/>
        <end position="301"/>
    </location>
</feature>
<dbReference type="Gene3D" id="3.30.565.10">
    <property type="entry name" value="Histidine kinase-like ATPase, C-terminal domain"/>
    <property type="match status" value="1"/>
</dbReference>
<dbReference type="SMART" id="SM00091">
    <property type="entry name" value="PAS"/>
    <property type="match status" value="3"/>
</dbReference>
<dbReference type="EMBL" id="CP013099">
    <property type="protein sequence ID" value="ALP54286.1"/>
    <property type="molecule type" value="Genomic_DNA"/>
</dbReference>
<keyword evidence="17" id="KW-1185">Reference proteome</keyword>
<feature type="domain" description="PAC" evidence="15">
    <location>
        <begin position="373"/>
        <end position="425"/>
    </location>
</feature>
<dbReference type="InterPro" id="IPR029016">
    <property type="entry name" value="GAF-like_dom_sf"/>
</dbReference>
<proteinExistence type="predicted"/>
<dbReference type="Proteomes" id="UP000055136">
    <property type="component" value="Chromosome"/>
</dbReference>
<accession>A0A0S2TGL4</accession>
<feature type="domain" description="PAS" evidence="14">
    <location>
        <begin position="591"/>
        <end position="646"/>
    </location>
</feature>
<dbReference type="Pfam" id="PF02518">
    <property type="entry name" value="HATPase_c"/>
    <property type="match status" value="1"/>
</dbReference>
<dbReference type="InterPro" id="IPR036097">
    <property type="entry name" value="HisK_dim/P_sf"/>
</dbReference>
<sequence length="959" mass="107608">MKHSDYPAGKLRPLVSSSAVETIADQQYFQRIVRIAAQHFDVPFAWIGLLDTDGFSLAAAQGVALRRVDTDQSLCRRIIESSEDIDIADTHKDPRWAQHPMVIGAPYVRSFAAARLRSPEGIVIGALIVADKRPHGFSPRRLDMLRDLADCVEPQFVNLGRARMTPAIDEATQAELRKLALVASRTEDAVIITDADGVIEWVNKGFTRISGFQLGEVVGKKPGEILQGPETDPATVQFMRERLRAGEGFRTEIINYGKQGEKYWLALEVQPVRDNSGRIINFIAIERDITQRKRATEELRRVNYTLDNTHDMIFMFEAESLRFVYLNKGAVASMGYSREELLQMTPYQIKPHIPESRFREMIEPLLNGEKDALHFETVHRHKNGHDFAVEVFLQLVRDEESGEARFVAIVRNISERKRAEQEMRQYTASLEKLHAITTDPKLDLDGKIQALLALGREVFGLPLAIVSHIVEDRYCVEYSAGPPQAPPPGAQFPLDETYCSHTLHANHPIGFHHVGNSKIRNHPCYRQFGLESYIGTPLLVGHERYGTLNFSGPERRPTPFSHFHYSLIRLFAQWVGSQLEQHITTQALYRETALRQAILDSANLSIISTEVDGTITSFNKGAERLLGYAADEVIGKMTPGVIHDKDEISRRADVLTHELGRSVAPGFEVFVAKAKQGQIDEREWTYIRKDGSRFPVLLSITAVYDSDGKVNGFLGIASDITERKKIEQMKREFVSTVSHELRTPLTSIRGALGLLLGGAAGPMRDEGRAMLDVAQRNSKRLTLLINDLLDLEKIESGRLEFNVKPLDLVALAHSALEANEAYARQHNVSLRLTCAPEQAMVQGDENRLLQVFANLISNAVKYSPERETVRLTIERKAEFYRVAVIDQGPGIPEEFRARIFERFAQADSSDTREKGGTGLGLSISKVIVERHGGRIGFDSEVGKGACFYFDLPPYQHFGS</sequence>
<evidence type="ECO:0000313" key="16">
    <source>
        <dbReference type="EMBL" id="ALP54286.1"/>
    </source>
</evidence>
<dbReference type="STRING" id="1748243.Tel_14665"/>
<keyword evidence="7" id="KW-0547">Nucleotide-binding</keyword>
<dbReference type="EC" id="2.7.13.3" evidence="3"/>
<dbReference type="InterPro" id="IPR003018">
    <property type="entry name" value="GAF"/>
</dbReference>
<dbReference type="GO" id="GO:0030295">
    <property type="term" value="F:protein kinase activator activity"/>
    <property type="evidence" value="ECO:0007669"/>
    <property type="project" value="TreeGrafter"/>
</dbReference>
<dbReference type="GO" id="GO:0005886">
    <property type="term" value="C:plasma membrane"/>
    <property type="evidence" value="ECO:0007669"/>
    <property type="project" value="UniProtKB-ARBA"/>
</dbReference>
<evidence type="ECO:0000256" key="3">
    <source>
        <dbReference type="ARBA" id="ARBA00012438"/>
    </source>
</evidence>
<evidence type="ECO:0000256" key="5">
    <source>
        <dbReference type="ARBA" id="ARBA00022679"/>
    </source>
</evidence>
<comment type="catalytic activity">
    <reaction evidence="1">
        <text>ATP + protein L-histidine = ADP + protein N-phospho-L-histidine.</text>
        <dbReference type="EC" id="2.7.13.3"/>
    </reaction>
</comment>
<protein>
    <recommendedName>
        <fullName evidence="3">histidine kinase</fullName>
        <ecNumber evidence="3">2.7.13.3</ecNumber>
    </recommendedName>
</protein>